<evidence type="ECO:0000256" key="5">
    <source>
        <dbReference type="ARBA" id="ARBA00022701"/>
    </source>
</evidence>
<feature type="compositionally biased region" description="Polar residues" evidence="12">
    <location>
        <begin position="182"/>
        <end position="198"/>
    </location>
</feature>
<dbReference type="SUPFAM" id="SSF50978">
    <property type="entry name" value="WD40 repeat-like"/>
    <property type="match status" value="1"/>
</dbReference>
<dbReference type="Gene3D" id="2.130.10.10">
    <property type="entry name" value="YVTN repeat-like/Quinoprotein amine dehydrogenase"/>
    <property type="match status" value="2"/>
</dbReference>
<feature type="repeat" description="WD" evidence="11">
    <location>
        <begin position="534"/>
        <end position="569"/>
    </location>
</feature>
<comment type="subcellular location">
    <subcellularLocation>
        <location evidence="1">Cytoplasm</location>
        <location evidence="1">Cytoskeleton</location>
        <location evidence="1">Cilium axoneme</location>
    </subcellularLocation>
</comment>
<sequence>MPVKGAEKKTTQPVAGGVPTQRRLSQLPRQSIITGFRDDDQDFGNMPDLSDEALRPVRPDDQLKLTDAELNEEHTRILTARNPQAAENIVRFSYKDRTFKPIPQVDQLAVHFQLDGNLIHRDSEEGKRQLVRDIGEQALGEVETTPTKAAVTEGEPTTKEGEDEDEEKPKKPTGPAGKGKKLTNQFNFSERASQTYNNPCRDRETFVEQTPRSVFTDNVSQWSIFDAYNEDFDQQQKAKEKEHKKVAVKKDDERKKKFVVAEQTGDDMAKLARSKSASISLKILERMINQNTFDDIAQDFKYWEDAADEYREQEGSLLPLWIFQYDLTKKLACTNLAWNTRYTDLFAVSFGSYDFLKQSRGMFLIYSLKNPSFPENIFITDTGVMCLDFHPNHPNLLACGFYDGSVAVYNIADEYKRPKYQSTARNGKHTDPVWQVRWQKDDLDGNLNFYSISSDGRIVCWTLVKSDLMYIDVVQLKLEKPATEPDEGIPLATLGCGTCFDFNKQQDYLFIAGTEEGKIHKCSKSYNNQFLDTFDAHHMAVYAVRWNTFHPKIFISCSADWTVKIWDINFKDPLFVYDLGSAVGDVTWAPYSSTVFAACTADGKVYVFDLNVNKYEPLCEQIVVQKKRTKLTHIVFNQNFPIILVGDDRGNITSLKLSPNLRKKPKVKKGQEAPEGPEAENAKLDKILALIRDPDDTKNKSISAQQTSTVPATTS</sequence>
<dbReference type="GO" id="GO:0045503">
    <property type="term" value="F:dynein light chain binding"/>
    <property type="evidence" value="ECO:0007669"/>
    <property type="project" value="TreeGrafter"/>
</dbReference>
<dbReference type="GO" id="GO:0045504">
    <property type="term" value="F:dynein heavy chain binding"/>
    <property type="evidence" value="ECO:0007669"/>
    <property type="project" value="TreeGrafter"/>
</dbReference>
<evidence type="ECO:0000256" key="11">
    <source>
        <dbReference type="PROSITE-ProRule" id="PRU00221"/>
    </source>
</evidence>
<proteinExistence type="inferred from homology"/>
<dbReference type="FunFam" id="2.130.10.10:FF:000251">
    <property type="entry name" value="Dynein axonemal intermediate chain 1"/>
    <property type="match status" value="1"/>
</dbReference>
<feature type="compositionally biased region" description="Basic and acidic residues" evidence="12">
    <location>
        <begin position="1"/>
        <end position="10"/>
    </location>
</feature>
<reference evidence="13" key="1">
    <citation type="submission" date="2021-02" db="EMBL/GenBank/DDBJ databases">
        <authorList>
            <person name="Nowell W R."/>
        </authorList>
    </citation>
    <scope>NUCLEOTIDE SEQUENCE</scope>
</reference>
<dbReference type="FunFam" id="2.130.10.10:FF:000349">
    <property type="entry name" value="Dynein axonemal intermediate chain 1"/>
    <property type="match status" value="1"/>
</dbReference>
<evidence type="ECO:0000256" key="9">
    <source>
        <dbReference type="ARBA" id="ARBA00023212"/>
    </source>
</evidence>
<dbReference type="SMART" id="SM00320">
    <property type="entry name" value="WD40"/>
    <property type="match status" value="4"/>
</dbReference>
<keyword evidence="10" id="KW-0966">Cell projection</keyword>
<evidence type="ECO:0000256" key="1">
    <source>
        <dbReference type="ARBA" id="ARBA00004430"/>
    </source>
</evidence>
<evidence type="ECO:0000256" key="10">
    <source>
        <dbReference type="ARBA" id="ARBA00023273"/>
    </source>
</evidence>
<comment type="similarity">
    <text evidence="2">Belongs to the dynein intermediate chain family.</text>
</comment>
<feature type="region of interest" description="Disordered" evidence="12">
    <location>
        <begin position="695"/>
        <end position="715"/>
    </location>
</feature>
<dbReference type="InterPro" id="IPR050687">
    <property type="entry name" value="Dynein_IC"/>
</dbReference>
<dbReference type="AlphaFoldDB" id="A0A813T3P5"/>
<evidence type="ECO:0000313" key="13">
    <source>
        <dbReference type="EMBL" id="CAF0806021.1"/>
    </source>
</evidence>
<keyword evidence="8" id="KW-0505">Motor protein</keyword>
<evidence type="ECO:0000256" key="12">
    <source>
        <dbReference type="SAM" id="MobiDB-lite"/>
    </source>
</evidence>
<keyword evidence="6" id="KW-0677">Repeat</keyword>
<evidence type="ECO:0000256" key="4">
    <source>
        <dbReference type="ARBA" id="ARBA00022574"/>
    </source>
</evidence>
<dbReference type="PANTHER" id="PTHR12442:SF11">
    <property type="entry name" value="DYNEIN AXONEMAL INTERMEDIATE CHAIN 1"/>
    <property type="match status" value="1"/>
</dbReference>
<dbReference type="PANTHER" id="PTHR12442">
    <property type="entry name" value="DYNEIN INTERMEDIATE CHAIN"/>
    <property type="match status" value="1"/>
</dbReference>
<evidence type="ECO:0000256" key="3">
    <source>
        <dbReference type="ARBA" id="ARBA00022490"/>
    </source>
</evidence>
<evidence type="ECO:0000313" key="16">
    <source>
        <dbReference type="Proteomes" id="UP000663870"/>
    </source>
</evidence>
<evidence type="ECO:0000256" key="8">
    <source>
        <dbReference type="ARBA" id="ARBA00023175"/>
    </source>
</evidence>
<dbReference type="InterPro" id="IPR036322">
    <property type="entry name" value="WD40_repeat_dom_sf"/>
</dbReference>
<keyword evidence="5" id="KW-0493">Microtubule</keyword>
<keyword evidence="4 11" id="KW-0853">WD repeat</keyword>
<protein>
    <recommendedName>
        <fullName evidence="17">Dynein intermediate chain 1, axonemal</fullName>
    </recommendedName>
</protein>
<organism evidence="13 15">
    <name type="scientific">Rotaria sordida</name>
    <dbReference type="NCBI Taxonomy" id="392033"/>
    <lineage>
        <taxon>Eukaryota</taxon>
        <taxon>Metazoa</taxon>
        <taxon>Spiralia</taxon>
        <taxon>Gnathifera</taxon>
        <taxon>Rotifera</taxon>
        <taxon>Eurotatoria</taxon>
        <taxon>Bdelloidea</taxon>
        <taxon>Philodinida</taxon>
        <taxon>Philodinidae</taxon>
        <taxon>Rotaria</taxon>
    </lineage>
</organism>
<dbReference type="PROSITE" id="PS50082">
    <property type="entry name" value="WD_REPEATS_2"/>
    <property type="match status" value="1"/>
</dbReference>
<feature type="compositionally biased region" description="Polar residues" evidence="12">
    <location>
        <begin position="700"/>
        <end position="715"/>
    </location>
</feature>
<dbReference type="Proteomes" id="UP000663854">
    <property type="component" value="Unassembled WGS sequence"/>
</dbReference>
<dbReference type="Proteomes" id="UP000663870">
    <property type="component" value="Unassembled WGS sequence"/>
</dbReference>
<keyword evidence="3" id="KW-0963">Cytoplasm</keyword>
<evidence type="ECO:0000256" key="7">
    <source>
        <dbReference type="ARBA" id="ARBA00023017"/>
    </source>
</evidence>
<dbReference type="GO" id="GO:0036157">
    <property type="term" value="C:outer dynein arm"/>
    <property type="evidence" value="ECO:0007669"/>
    <property type="project" value="TreeGrafter"/>
</dbReference>
<feature type="region of interest" description="Disordered" evidence="12">
    <location>
        <begin position="1"/>
        <end position="30"/>
    </location>
</feature>
<evidence type="ECO:0008006" key="17">
    <source>
        <dbReference type="Google" id="ProtNLM"/>
    </source>
</evidence>
<dbReference type="InterPro" id="IPR015943">
    <property type="entry name" value="WD40/YVTN_repeat-like_dom_sf"/>
</dbReference>
<accession>A0A813T3P5</accession>
<dbReference type="PROSITE" id="PS50294">
    <property type="entry name" value="WD_REPEATS_REGION"/>
    <property type="match status" value="1"/>
</dbReference>
<dbReference type="EMBL" id="CAJNOH010000046">
    <property type="protein sequence ID" value="CAF0806021.1"/>
    <property type="molecule type" value="Genomic_DNA"/>
</dbReference>
<evidence type="ECO:0000313" key="15">
    <source>
        <dbReference type="Proteomes" id="UP000663854"/>
    </source>
</evidence>
<evidence type="ECO:0000256" key="6">
    <source>
        <dbReference type="ARBA" id="ARBA00022737"/>
    </source>
</evidence>
<dbReference type="EMBL" id="CAJNOL010000630">
    <property type="protein sequence ID" value="CAF1144877.1"/>
    <property type="molecule type" value="Genomic_DNA"/>
</dbReference>
<dbReference type="GO" id="GO:0005874">
    <property type="term" value="C:microtubule"/>
    <property type="evidence" value="ECO:0007669"/>
    <property type="project" value="UniProtKB-KW"/>
</dbReference>
<name>A0A813T3P5_9BILA</name>
<evidence type="ECO:0000313" key="14">
    <source>
        <dbReference type="EMBL" id="CAF1144877.1"/>
    </source>
</evidence>
<dbReference type="GO" id="GO:0036158">
    <property type="term" value="P:outer dynein arm assembly"/>
    <property type="evidence" value="ECO:0007669"/>
    <property type="project" value="TreeGrafter"/>
</dbReference>
<keyword evidence="16" id="KW-1185">Reference proteome</keyword>
<dbReference type="InterPro" id="IPR001680">
    <property type="entry name" value="WD40_rpt"/>
</dbReference>
<comment type="caution">
    <text evidence="13">The sequence shown here is derived from an EMBL/GenBank/DDBJ whole genome shotgun (WGS) entry which is preliminary data.</text>
</comment>
<keyword evidence="9" id="KW-0206">Cytoskeleton</keyword>
<gene>
    <name evidence="14" type="ORF">JXQ802_LOCUS21416</name>
    <name evidence="13" type="ORF">PYM288_LOCUS4853</name>
</gene>
<keyword evidence="7" id="KW-0243">Dynein</keyword>
<dbReference type="GO" id="GO:0003341">
    <property type="term" value="P:cilium movement"/>
    <property type="evidence" value="ECO:0007669"/>
    <property type="project" value="TreeGrafter"/>
</dbReference>
<dbReference type="Pfam" id="PF00400">
    <property type="entry name" value="WD40"/>
    <property type="match status" value="2"/>
</dbReference>
<feature type="region of interest" description="Disordered" evidence="12">
    <location>
        <begin position="136"/>
        <end position="200"/>
    </location>
</feature>
<evidence type="ECO:0000256" key="2">
    <source>
        <dbReference type="ARBA" id="ARBA00011059"/>
    </source>
</evidence>
<dbReference type="GO" id="GO:0003002">
    <property type="term" value="P:regionalization"/>
    <property type="evidence" value="ECO:0007669"/>
    <property type="project" value="UniProtKB-ARBA"/>
</dbReference>